<dbReference type="AlphaFoldDB" id="A0A2N0X8V4"/>
<gene>
    <name evidence="1" type="ORF">CXB45_03020</name>
</gene>
<dbReference type="STRING" id="1121365.GCA_000375365_02188"/>
<evidence type="ECO:0000313" key="2">
    <source>
        <dbReference type="Proteomes" id="UP000233249"/>
    </source>
</evidence>
<reference evidence="1 2" key="1">
    <citation type="submission" date="2017-12" db="EMBL/GenBank/DDBJ databases">
        <title>Corynebacterium mastitidis 16-1433 Genome.</title>
        <authorList>
            <person name="Gulvik C.A."/>
        </authorList>
    </citation>
    <scope>NUCLEOTIDE SEQUENCE [LARGE SCALE GENOMIC DNA]</scope>
    <source>
        <strain evidence="1 2">16-1433</strain>
    </source>
</reference>
<sequence length="88" mass="10408">MREPTHLLDQPGVYEIRATITTSGHLTDPTDDREVDTYLRQALADRDAAEVHVELEYDPGATSTRLEEMRAENQHEYEREWEYEHDEY</sequence>
<dbReference type="EMBL" id="PJAF01000006">
    <property type="protein sequence ID" value="PKF69133.1"/>
    <property type="molecule type" value="Genomic_DNA"/>
</dbReference>
<organism evidence="1 2">
    <name type="scientific">Corynebacterium mastitidis</name>
    <dbReference type="NCBI Taxonomy" id="161890"/>
    <lineage>
        <taxon>Bacteria</taxon>
        <taxon>Bacillati</taxon>
        <taxon>Actinomycetota</taxon>
        <taxon>Actinomycetes</taxon>
        <taxon>Mycobacteriales</taxon>
        <taxon>Corynebacteriaceae</taxon>
        <taxon>Corynebacterium</taxon>
    </lineage>
</organism>
<dbReference type="Proteomes" id="UP000233249">
    <property type="component" value="Unassembled WGS sequence"/>
</dbReference>
<name>A0A2N0X8V4_9CORY</name>
<protein>
    <submittedName>
        <fullName evidence="1">Uncharacterized protein</fullName>
    </submittedName>
</protein>
<dbReference type="RefSeq" id="WP_101173135.1">
    <property type="nucleotide sequence ID" value="NZ_JAKRKB010000012.1"/>
</dbReference>
<comment type="caution">
    <text evidence="1">The sequence shown here is derived from an EMBL/GenBank/DDBJ whole genome shotgun (WGS) entry which is preliminary data.</text>
</comment>
<accession>A0A2N0X8V4</accession>
<proteinExistence type="predicted"/>
<evidence type="ECO:0000313" key="1">
    <source>
        <dbReference type="EMBL" id="PKF69133.1"/>
    </source>
</evidence>